<feature type="domain" description="WW" evidence="2">
    <location>
        <begin position="158"/>
        <end position="174"/>
    </location>
</feature>
<dbReference type="InterPro" id="IPR001202">
    <property type="entry name" value="WW_dom"/>
</dbReference>
<comment type="caution">
    <text evidence="3">The sequence shown here is derived from an EMBL/GenBank/DDBJ whole genome shotgun (WGS) entry which is preliminary data.</text>
</comment>
<dbReference type="Proteomes" id="UP000241890">
    <property type="component" value="Unassembled WGS sequence"/>
</dbReference>
<keyword evidence="4" id="KW-1185">Reference proteome</keyword>
<gene>
    <name evidence="3" type="ORF">FCC1311_093752</name>
</gene>
<proteinExistence type="predicted"/>
<dbReference type="EMBL" id="BEYU01000145">
    <property type="protein sequence ID" value="GBG33151.1"/>
    <property type="molecule type" value="Genomic_DNA"/>
</dbReference>
<keyword evidence="1" id="KW-1133">Transmembrane helix</keyword>
<dbReference type="SUPFAM" id="SSF51045">
    <property type="entry name" value="WW domain"/>
    <property type="match status" value="1"/>
</dbReference>
<reference evidence="3 4" key="1">
    <citation type="submission" date="2017-12" db="EMBL/GenBank/DDBJ databases">
        <title>Sequencing, de novo assembly and annotation of complete genome of a new Thraustochytrid species, strain FCC1311.</title>
        <authorList>
            <person name="Sedici K."/>
            <person name="Godart F."/>
            <person name="Aiese Cigliano R."/>
            <person name="Sanseverino W."/>
            <person name="Barakat M."/>
            <person name="Ortet P."/>
            <person name="Marechal E."/>
            <person name="Cagnac O."/>
            <person name="Amato A."/>
        </authorList>
    </citation>
    <scope>NUCLEOTIDE SEQUENCE [LARGE SCALE GENOMIC DNA]</scope>
</reference>
<feature type="transmembrane region" description="Helical" evidence="1">
    <location>
        <begin position="97"/>
        <end position="119"/>
    </location>
</feature>
<dbReference type="PROSITE" id="PS50020">
    <property type="entry name" value="WW_DOMAIN_2"/>
    <property type="match status" value="1"/>
</dbReference>
<evidence type="ECO:0000256" key="1">
    <source>
        <dbReference type="SAM" id="Phobius"/>
    </source>
</evidence>
<evidence type="ECO:0000259" key="2">
    <source>
        <dbReference type="PROSITE" id="PS50020"/>
    </source>
</evidence>
<name>A0A2R5GXL0_9STRA</name>
<dbReference type="InParanoid" id="A0A2R5GXL0"/>
<dbReference type="Pfam" id="PF00397">
    <property type="entry name" value="WW"/>
    <property type="match status" value="1"/>
</dbReference>
<dbReference type="Gene3D" id="2.20.70.10">
    <property type="match status" value="1"/>
</dbReference>
<evidence type="ECO:0000313" key="4">
    <source>
        <dbReference type="Proteomes" id="UP000241890"/>
    </source>
</evidence>
<accession>A0A2R5GXL0</accession>
<keyword evidence="1" id="KW-0472">Membrane</keyword>
<keyword evidence="1" id="KW-0812">Transmembrane</keyword>
<dbReference type="InterPro" id="IPR036020">
    <property type="entry name" value="WW_dom_sf"/>
</dbReference>
<protein>
    <submittedName>
        <fullName evidence="3">Pre-mRNA-processing protein 40C</fullName>
    </submittedName>
</protein>
<dbReference type="OrthoDB" id="79033at2759"/>
<evidence type="ECO:0000313" key="3">
    <source>
        <dbReference type="EMBL" id="GBG33151.1"/>
    </source>
</evidence>
<organism evidence="3 4">
    <name type="scientific">Hondaea fermentalgiana</name>
    <dbReference type="NCBI Taxonomy" id="2315210"/>
    <lineage>
        <taxon>Eukaryota</taxon>
        <taxon>Sar</taxon>
        <taxon>Stramenopiles</taxon>
        <taxon>Bigyra</taxon>
        <taxon>Labyrinthulomycetes</taxon>
        <taxon>Thraustochytrida</taxon>
        <taxon>Thraustochytriidae</taxon>
        <taxon>Hondaea</taxon>
    </lineage>
</organism>
<sequence>MQAHQAVAEGGPCPTVLVGLEGLPGRRLEALDIIRLHVPTPHPRRKVMEVPVVVGRRPEDLMLQPLLLLVRLIVEEGILAQQKADTMAARATIPTQVTAIMVAISIVIVIVTATATAIITDRMTANHHTLNTANLIRGLPLLRRTETDTIDPNSQSIFYWDPVTRQSQWERPRQPAQPPPISQLRPLPGPEWVEVLDESTGRFYLWNEKTDAVAWRVEDIK</sequence>
<dbReference type="AlphaFoldDB" id="A0A2R5GXL0"/>